<name>A0A5C7FX22_9BACT</name>
<dbReference type="SUPFAM" id="SSF46626">
    <property type="entry name" value="Cytochrome c"/>
    <property type="match status" value="1"/>
</dbReference>
<accession>A0A5C7FX22</accession>
<dbReference type="CDD" id="cd01834">
    <property type="entry name" value="SGNH_hydrolase_like_2"/>
    <property type="match status" value="1"/>
</dbReference>
<dbReference type="InterPro" id="IPR011042">
    <property type="entry name" value="6-blade_b-propeller_TolB-like"/>
</dbReference>
<evidence type="ECO:0000313" key="9">
    <source>
        <dbReference type="Proteomes" id="UP000321907"/>
    </source>
</evidence>
<dbReference type="PANTHER" id="PTHR33546">
    <property type="entry name" value="LARGE, MULTIFUNCTIONAL SECRETED PROTEIN-RELATED"/>
    <property type="match status" value="1"/>
</dbReference>
<feature type="domain" description="WW" evidence="6">
    <location>
        <begin position="553"/>
        <end position="586"/>
    </location>
</feature>
<dbReference type="Gene3D" id="1.25.10.10">
    <property type="entry name" value="Leucine-rich Repeat Variant"/>
    <property type="match status" value="1"/>
</dbReference>
<dbReference type="PROSITE" id="PS51007">
    <property type="entry name" value="CYTC"/>
    <property type="match status" value="1"/>
</dbReference>
<evidence type="ECO:0000256" key="3">
    <source>
        <dbReference type="ARBA" id="ARBA00023004"/>
    </source>
</evidence>
<dbReference type="InterPro" id="IPR036514">
    <property type="entry name" value="SGNH_hydro_sf"/>
</dbReference>
<gene>
    <name evidence="8" type="ORF">FUA23_07640</name>
</gene>
<dbReference type="InterPro" id="IPR036909">
    <property type="entry name" value="Cyt_c-like_dom_sf"/>
</dbReference>
<dbReference type="EMBL" id="VOXD01000009">
    <property type="protein sequence ID" value="TXF90104.1"/>
    <property type="molecule type" value="Genomic_DNA"/>
</dbReference>
<dbReference type="GO" id="GO:0009055">
    <property type="term" value="F:electron transfer activity"/>
    <property type="evidence" value="ECO:0007669"/>
    <property type="project" value="InterPro"/>
</dbReference>
<dbReference type="Pfam" id="PF00034">
    <property type="entry name" value="Cytochrom_C"/>
    <property type="match status" value="1"/>
</dbReference>
<dbReference type="InterPro" id="IPR013428">
    <property type="entry name" value="Membrane-bound_put_N"/>
</dbReference>
<evidence type="ECO:0000313" key="8">
    <source>
        <dbReference type="EMBL" id="TXF90104.1"/>
    </source>
</evidence>
<evidence type="ECO:0000259" key="7">
    <source>
        <dbReference type="PROSITE" id="PS51007"/>
    </source>
</evidence>
<dbReference type="GO" id="GO:0016788">
    <property type="term" value="F:hydrolase activity, acting on ester bonds"/>
    <property type="evidence" value="ECO:0007669"/>
    <property type="project" value="UniProtKB-ARBA"/>
</dbReference>
<dbReference type="SUPFAM" id="SSF48371">
    <property type="entry name" value="ARM repeat"/>
    <property type="match status" value="1"/>
</dbReference>
<dbReference type="PANTHER" id="PTHR33546:SF1">
    <property type="entry name" value="LARGE, MULTIFUNCTIONAL SECRETED PROTEIN"/>
    <property type="match status" value="1"/>
</dbReference>
<reference evidence="8 9" key="1">
    <citation type="submission" date="2019-08" db="EMBL/GenBank/DDBJ databases">
        <title>Lewinella sp. strain SSH13 Genome sequencing and assembly.</title>
        <authorList>
            <person name="Kim I."/>
        </authorList>
    </citation>
    <scope>NUCLEOTIDE SEQUENCE [LARGE SCALE GENOMIC DNA]</scope>
    <source>
        <strain evidence="8 9">SSH13</strain>
    </source>
</reference>
<feature type="chain" id="PRO_5022767851" evidence="5">
    <location>
        <begin position="18"/>
        <end position="1048"/>
    </location>
</feature>
<dbReference type="RefSeq" id="WP_147930143.1">
    <property type="nucleotide sequence ID" value="NZ_VOXD01000009.1"/>
</dbReference>
<feature type="signal peptide" evidence="5">
    <location>
        <begin position="1"/>
        <end position="17"/>
    </location>
</feature>
<dbReference type="AlphaFoldDB" id="A0A5C7FX22"/>
<sequence length="1048" mass="117144">MKPIAILSLALLLFQCAAPLPDPVLTLENNDHIVLVGGNLCSRMMDYNHLETEVQLRFPEHQLFIRNMCDGGNTPGFQPHSARTDPWAFPGAEKFHQHDGLARDSRSEGFFPTPDEWLTTLEADIIIGFFGYSESFSGPAGVDNFKAELKMWLDYTSLSDYNGNDSPQIALVSPAAFQDRSAVMDLPDGSLENENLRLYAEAIREVATEAGVPFIDLFAPTEAWFAGNTDMTTDGAQLSEKAYKKLAPWLADRLFGGEAAEEARTQVHKLVEDKNWLWHNDFKIPNGVHVYGRRHNPFGPDNYPMEIKKIREMTMIRDTAIWSALRGQEYDIAAADAKTFTLPPVESNYSLVKEDGTVDYLYGEDLMSTFTLADGFKLELFASEEEFPDLANPCQMSFDNKGRLWVAVMPTYPHYKPGDSRPNDKLLILEDTDNDGKADKSTVFADGLHVPVGFELAPEGVYVSQGTNLVLLKDTDGDDHYDEKEIILSGFDDHDTHHTISAFTSDPSGAIIMGEGLFLHSNVETAYGTVRAANGGFYRFSPQRRHLERTAQIPIPNPWGIAHDDFGQPFFAQTSGPAVHWMLPSTVKNQYGTQAPLASQLIEEDHKVRPTSGLEFVSSRHFPEEMQGDMLINNTIGFLGMKQHEMIDNESGNFSTRWRQDLISGTDTNFRPVDMEFAPDGSLYFIDWHNVLVGHMQHNARDPLRDHVHGKVYRITYLERPLVEPAEIDGASISTLLSNLELPEYRSRYRTHRELRGRPSDEVIPAVKSWIADQEKSAPNYEKLLMEALWVTWGQNEVDQDLLETALQAKDYRVRAAAVQVLRYSRHQVSNHTGLLNTAAGDEHPRVRIMAQTAATWLPEDAGRMILATAAQHPEEDWMKKFNEAAPKFLTGEGLDRPKDAAIVAKHLKGADLKQFSAGGEIYHKDGSCVTCHQETGKGLTASGFPPLKGSEWVKGDPEVLAKILLKGLIGPITVKGKDYPGQVPMTPYEDLLNDDEIAKVMTYVRNAFGNRASVITPGFVADVRAKIEASGHEGYFRVEELNEPSKK</sequence>
<dbReference type="Gene3D" id="1.10.760.10">
    <property type="entry name" value="Cytochrome c-like domain"/>
    <property type="match status" value="1"/>
</dbReference>
<keyword evidence="1 4" id="KW-0349">Heme</keyword>
<dbReference type="InterPro" id="IPR016024">
    <property type="entry name" value="ARM-type_fold"/>
</dbReference>
<feature type="domain" description="Cytochrome c" evidence="7">
    <location>
        <begin position="914"/>
        <end position="1009"/>
    </location>
</feature>
<dbReference type="NCBIfam" id="TIGR02604">
    <property type="entry name" value="Piru_Ver_Nterm"/>
    <property type="match status" value="1"/>
</dbReference>
<evidence type="ECO:0000256" key="2">
    <source>
        <dbReference type="ARBA" id="ARBA00022723"/>
    </source>
</evidence>
<protein>
    <submittedName>
        <fullName evidence="8">C-type cytochrome</fullName>
    </submittedName>
</protein>
<comment type="caution">
    <text evidence="8">The sequence shown here is derived from an EMBL/GenBank/DDBJ whole genome shotgun (WGS) entry which is preliminary data.</text>
</comment>
<keyword evidence="5" id="KW-0732">Signal</keyword>
<evidence type="ECO:0000256" key="1">
    <source>
        <dbReference type="ARBA" id="ARBA00022617"/>
    </source>
</evidence>
<dbReference type="OrthoDB" id="9812332at2"/>
<dbReference type="InterPro" id="IPR055557">
    <property type="entry name" value="DUF7133"/>
</dbReference>
<dbReference type="SUPFAM" id="SSF52266">
    <property type="entry name" value="SGNH hydrolase"/>
    <property type="match status" value="1"/>
</dbReference>
<keyword evidence="9" id="KW-1185">Reference proteome</keyword>
<dbReference type="GO" id="GO:0020037">
    <property type="term" value="F:heme binding"/>
    <property type="evidence" value="ECO:0007669"/>
    <property type="project" value="InterPro"/>
</dbReference>
<dbReference type="GO" id="GO:0046872">
    <property type="term" value="F:metal ion binding"/>
    <property type="evidence" value="ECO:0007669"/>
    <property type="project" value="UniProtKB-KW"/>
</dbReference>
<keyword evidence="2 4" id="KW-0479">Metal-binding</keyword>
<dbReference type="Pfam" id="PF23500">
    <property type="entry name" value="DUF7133"/>
    <property type="match status" value="1"/>
</dbReference>
<dbReference type="SUPFAM" id="SSF63829">
    <property type="entry name" value="Calcium-dependent phosphotriesterase"/>
    <property type="match status" value="1"/>
</dbReference>
<proteinExistence type="predicted"/>
<evidence type="ECO:0000256" key="4">
    <source>
        <dbReference type="PROSITE-ProRule" id="PRU00433"/>
    </source>
</evidence>
<evidence type="ECO:0000256" key="5">
    <source>
        <dbReference type="SAM" id="SignalP"/>
    </source>
</evidence>
<dbReference type="InterPro" id="IPR001202">
    <property type="entry name" value="WW_dom"/>
</dbReference>
<keyword evidence="3 4" id="KW-0408">Iron</keyword>
<organism evidence="8 9">
    <name type="scientific">Neolewinella aurantiaca</name>
    <dbReference type="NCBI Taxonomy" id="2602767"/>
    <lineage>
        <taxon>Bacteria</taxon>
        <taxon>Pseudomonadati</taxon>
        <taxon>Bacteroidota</taxon>
        <taxon>Saprospiria</taxon>
        <taxon>Saprospirales</taxon>
        <taxon>Lewinellaceae</taxon>
        <taxon>Neolewinella</taxon>
    </lineage>
</organism>
<dbReference type="Gene3D" id="3.40.50.1110">
    <property type="entry name" value="SGNH hydrolase"/>
    <property type="match status" value="1"/>
</dbReference>
<dbReference type="Proteomes" id="UP000321907">
    <property type="component" value="Unassembled WGS sequence"/>
</dbReference>
<dbReference type="PROSITE" id="PS50020">
    <property type="entry name" value="WW_DOMAIN_2"/>
    <property type="match status" value="1"/>
</dbReference>
<dbReference type="InterPro" id="IPR011989">
    <property type="entry name" value="ARM-like"/>
</dbReference>
<dbReference type="InterPro" id="IPR009056">
    <property type="entry name" value="Cyt_c-like_dom"/>
</dbReference>
<dbReference type="Gene3D" id="2.120.10.30">
    <property type="entry name" value="TolB, C-terminal domain"/>
    <property type="match status" value="1"/>
</dbReference>
<evidence type="ECO:0000259" key="6">
    <source>
        <dbReference type="PROSITE" id="PS50020"/>
    </source>
</evidence>